<sequence>MNTSVWSDKPWLDRHFHDVEQTSITKPDEFEISTKDYAHLSSIDDNSLDRIQGSMFGLAIGDALGAHVEFRPRSFLVASPVTDLIGGGTWGLQPGQVRNLKLSIFILFAFTVY</sequence>
<gene>
    <name evidence="1" type="ORF">KQP761_LOCUS17985</name>
</gene>
<evidence type="ECO:0000313" key="2">
    <source>
        <dbReference type="Proteomes" id="UP000663834"/>
    </source>
</evidence>
<proteinExistence type="predicted"/>
<dbReference type="OrthoDB" id="10050593at2759"/>
<comment type="caution">
    <text evidence="1">The sequence shown here is derived from an EMBL/GenBank/DDBJ whole genome shotgun (WGS) entry which is preliminary data.</text>
</comment>
<dbReference type="InterPro" id="IPR005502">
    <property type="entry name" value="Ribosyl_crysJ1"/>
</dbReference>
<evidence type="ECO:0000313" key="1">
    <source>
        <dbReference type="EMBL" id="CAF1555665.1"/>
    </source>
</evidence>
<reference evidence="1" key="1">
    <citation type="submission" date="2021-02" db="EMBL/GenBank/DDBJ databases">
        <authorList>
            <person name="Nowell W R."/>
        </authorList>
    </citation>
    <scope>NUCLEOTIDE SEQUENCE</scope>
</reference>
<dbReference type="Proteomes" id="UP000663834">
    <property type="component" value="Unassembled WGS sequence"/>
</dbReference>
<name>A0A815XCD9_9BILA</name>
<dbReference type="Pfam" id="PF03747">
    <property type="entry name" value="ADP_ribosyl_GH"/>
    <property type="match status" value="1"/>
</dbReference>
<evidence type="ECO:0008006" key="3">
    <source>
        <dbReference type="Google" id="ProtNLM"/>
    </source>
</evidence>
<protein>
    <recommendedName>
        <fullName evidence="3">ADP-ribosylglycohydrolase</fullName>
    </recommendedName>
</protein>
<dbReference type="AlphaFoldDB" id="A0A815XCD9"/>
<dbReference type="InterPro" id="IPR036705">
    <property type="entry name" value="Ribosyl_crysJ1_sf"/>
</dbReference>
<organism evidence="1 2">
    <name type="scientific">Rotaria magnacalcarata</name>
    <dbReference type="NCBI Taxonomy" id="392030"/>
    <lineage>
        <taxon>Eukaryota</taxon>
        <taxon>Metazoa</taxon>
        <taxon>Spiralia</taxon>
        <taxon>Gnathifera</taxon>
        <taxon>Rotifera</taxon>
        <taxon>Eurotatoria</taxon>
        <taxon>Bdelloidea</taxon>
        <taxon>Philodinida</taxon>
        <taxon>Philodinidae</taxon>
        <taxon>Rotaria</taxon>
    </lineage>
</organism>
<dbReference type="Gene3D" id="1.10.4080.10">
    <property type="entry name" value="ADP-ribosylation/Crystallin J1"/>
    <property type="match status" value="1"/>
</dbReference>
<accession>A0A815XCD9</accession>
<dbReference type="SUPFAM" id="SSF101478">
    <property type="entry name" value="ADP-ribosylglycohydrolase"/>
    <property type="match status" value="1"/>
</dbReference>
<dbReference type="EMBL" id="CAJNOW010009134">
    <property type="protein sequence ID" value="CAF1555665.1"/>
    <property type="molecule type" value="Genomic_DNA"/>
</dbReference>